<dbReference type="AlphaFoldDB" id="A0AAV7FC16"/>
<dbReference type="FunFam" id="1.25.40.10:FF:000557">
    <property type="entry name" value="Pentatricopeptide repeat-containing protein, chloroplastic"/>
    <property type="match status" value="1"/>
</dbReference>
<dbReference type="InterPro" id="IPR011990">
    <property type="entry name" value="TPR-like_helical_dom_sf"/>
</dbReference>
<dbReference type="PANTHER" id="PTHR47926:SF454">
    <property type="entry name" value="REPEAT-CONTAINING PROTEIN, PUTATIVE-RELATED"/>
    <property type="match status" value="1"/>
</dbReference>
<comment type="similarity">
    <text evidence="2">Belongs to the PPR family. PCMP-E subfamily.</text>
</comment>
<dbReference type="GO" id="GO:0016020">
    <property type="term" value="C:membrane"/>
    <property type="evidence" value="ECO:0007669"/>
    <property type="project" value="InterPro"/>
</dbReference>
<name>A0AAV7FC16_ARIFI</name>
<evidence type="ECO:0008006" key="6">
    <source>
        <dbReference type="Google" id="ProtNLM"/>
    </source>
</evidence>
<organism evidence="4 5">
    <name type="scientific">Aristolochia fimbriata</name>
    <name type="common">White veined hardy Dutchman's pipe vine</name>
    <dbReference type="NCBI Taxonomy" id="158543"/>
    <lineage>
        <taxon>Eukaryota</taxon>
        <taxon>Viridiplantae</taxon>
        <taxon>Streptophyta</taxon>
        <taxon>Embryophyta</taxon>
        <taxon>Tracheophyta</taxon>
        <taxon>Spermatophyta</taxon>
        <taxon>Magnoliopsida</taxon>
        <taxon>Magnoliidae</taxon>
        <taxon>Piperales</taxon>
        <taxon>Aristolochiaceae</taxon>
        <taxon>Aristolochia</taxon>
    </lineage>
</organism>
<feature type="repeat" description="PPR" evidence="3">
    <location>
        <begin position="648"/>
        <end position="682"/>
    </location>
</feature>
<dbReference type="Pfam" id="PF01535">
    <property type="entry name" value="PPR"/>
    <property type="match status" value="3"/>
</dbReference>
<dbReference type="FunFam" id="1.25.40.10:FF:000196">
    <property type="entry name" value="Pentatricopeptide repeat-containing protein At4g14850"/>
    <property type="match status" value="1"/>
</dbReference>
<sequence length="831" mass="91451">MIPPSSSSQEGDLFSNLARNSTCLLSSAFRHLTLPPNPVSRPLKPIISATFLENLRTFQAVAILAVNKFVHTLQFLASENPVSCRLRSFSEINCRNSSGPRSLRLHNFAAILPGDSVAGLVVSNGIQNFLNIYNTLLVVRLVLTWFPNSPPAIVSPLSTICDPYLNIFRGLIPPLGGTLDLSPILAFLVLNAFTSAAAALPAELPSSGASHALHPSHSNLQNLTTVQQKWFRRIHRKGSKTEDTSSKDGIALSCRSLTPHMLFARVETLRFFQTYLHSSNISRYNYFLNSCSSLEHLKQIHAQILRNGLHQNILLSTKLTSACCNLSSASMDYAHSIFGTIPHPDAFAYNTLIRGYAVAGPCHKALQLYRKMHLSGLHPDNFTFPFVVRSCAVLSLLSQGKQVHCVTVKCGLDSDVFVQSALLTMYAQTGETFCAELVFEEITSQNVVSWTAMIAGYVQNGFLKESLAVFRQMVVSGTKPNSVTLVSILPACAGLEILSFGELIHGYAVKVGVDSDVNLVNSLIALYGKCKKVGLARFLFDRMKIRNLVSWNAVIAAYEQNEAGEEAIKLFQRLRTENVKFDYITLVSVISACASLGALRTGRWVHEIVQSQGLESNFSVANALLDMYAKCGCIDSAKTMFDKLSKRNVVSWSAMIGAYAAHGHGGGALKLFYKMLEDGIKPNSYTFTSVLTACRHSGLIEEGVKHFNSMRKDYSIEPGEEHFSCLVDLLGRAGRLIEAYKFIKQMPVEPGVGVWGAFLAACRTYGNAELAEVVVKHLIQLDPQNVTYYVLMANLYAEVGRWDDVLKLRKIMKVQKLKKVPGHSLLVNVVV</sequence>
<dbReference type="InterPro" id="IPR046960">
    <property type="entry name" value="PPR_At4g14850-like_plant"/>
</dbReference>
<feature type="repeat" description="PPR" evidence="3">
    <location>
        <begin position="345"/>
        <end position="379"/>
    </location>
</feature>
<proteinExistence type="inferred from homology"/>
<evidence type="ECO:0000313" key="4">
    <source>
        <dbReference type="EMBL" id="KAG9458109.1"/>
    </source>
</evidence>
<dbReference type="PANTHER" id="PTHR47926">
    <property type="entry name" value="PENTATRICOPEPTIDE REPEAT-CONTAINING PROTEIN"/>
    <property type="match status" value="1"/>
</dbReference>
<reference evidence="4 5" key="1">
    <citation type="submission" date="2021-07" db="EMBL/GenBank/DDBJ databases">
        <title>The Aristolochia fimbriata genome: insights into angiosperm evolution, floral development and chemical biosynthesis.</title>
        <authorList>
            <person name="Jiao Y."/>
        </authorList>
    </citation>
    <scope>NUCLEOTIDE SEQUENCE [LARGE SCALE GENOMIC DNA]</scope>
    <source>
        <strain evidence="4">IBCAS-2021</strain>
        <tissue evidence="4">Leaf</tissue>
    </source>
</reference>
<evidence type="ECO:0000256" key="2">
    <source>
        <dbReference type="ARBA" id="ARBA00061659"/>
    </source>
</evidence>
<dbReference type="InterPro" id="IPR002885">
    <property type="entry name" value="PPR_rpt"/>
</dbReference>
<comment type="caution">
    <text evidence="4">The sequence shown here is derived from an EMBL/GenBank/DDBJ whole genome shotgun (WGS) entry which is preliminary data.</text>
</comment>
<evidence type="ECO:0000256" key="1">
    <source>
        <dbReference type="ARBA" id="ARBA00022737"/>
    </source>
</evidence>
<evidence type="ECO:0000256" key="3">
    <source>
        <dbReference type="PROSITE-ProRule" id="PRU00708"/>
    </source>
</evidence>
<dbReference type="NCBIfam" id="TIGR00756">
    <property type="entry name" value="PPR"/>
    <property type="match status" value="4"/>
</dbReference>
<accession>A0AAV7FC16</accession>
<dbReference type="Gene3D" id="1.25.40.10">
    <property type="entry name" value="Tetratricopeptide repeat domain"/>
    <property type="match status" value="5"/>
</dbReference>
<keyword evidence="1" id="KW-0677">Repeat</keyword>
<gene>
    <name evidence="4" type="ORF">H6P81_002617</name>
</gene>
<dbReference type="InterPro" id="IPR046848">
    <property type="entry name" value="E_motif"/>
</dbReference>
<dbReference type="FunFam" id="1.25.40.10:FF:000073">
    <property type="entry name" value="Pentatricopeptide repeat-containing protein chloroplastic"/>
    <property type="match status" value="1"/>
</dbReference>
<feature type="repeat" description="PPR" evidence="3">
    <location>
        <begin position="547"/>
        <end position="581"/>
    </location>
</feature>
<dbReference type="EMBL" id="JAINDJ010000002">
    <property type="protein sequence ID" value="KAG9458109.1"/>
    <property type="molecule type" value="Genomic_DNA"/>
</dbReference>
<dbReference type="SUPFAM" id="SSF48452">
    <property type="entry name" value="TPR-like"/>
    <property type="match status" value="1"/>
</dbReference>
<feature type="repeat" description="PPR" evidence="3">
    <location>
        <begin position="446"/>
        <end position="480"/>
    </location>
</feature>
<dbReference type="Pfam" id="PF20431">
    <property type="entry name" value="E_motif"/>
    <property type="match status" value="1"/>
</dbReference>
<dbReference type="Proteomes" id="UP000825729">
    <property type="component" value="Unassembled WGS sequence"/>
</dbReference>
<keyword evidence="5" id="KW-1185">Reference proteome</keyword>
<dbReference type="GO" id="GO:0009451">
    <property type="term" value="P:RNA modification"/>
    <property type="evidence" value="ECO:0007669"/>
    <property type="project" value="InterPro"/>
</dbReference>
<protein>
    <recommendedName>
        <fullName evidence="6">Pentatricopeptide repeat-containing protein</fullName>
    </recommendedName>
</protein>
<dbReference type="GO" id="GO:0003729">
    <property type="term" value="F:mRNA binding"/>
    <property type="evidence" value="ECO:0007669"/>
    <property type="project" value="UniProtKB-ARBA"/>
</dbReference>
<evidence type="ECO:0000313" key="5">
    <source>
        <dbReference type="Proteomes" id="UP000825729"/>
    </source>
</evidence>
<dbReference type="Pfam" id="PF13041">
    <property type="entry name" value="PPR_2"/>
    <property type="match status" value="3"/>
</dbReference>
<dbReference type="PROSITE" id="PS51375">
    <property type="entry name" value="PPR"/>
    <property type="match status" value="4"/>
</dbReference>
<dbReference type="InterPro" id="IPR003425">
    <property type="entry name" value="CCB3/YggT"/>
</dbReference>
<dbReference type="FunFam" id="1.25.40.10:FF:000090">
    <property type="entry name" value="Pentatricopeptide repeat-containing protein, chloroplastic"/>
    <property type="match status" value="1"/>
</dbReference>
<dbReference type="Pfam" id="PF02325">
    <property type="entry name" value="CCB3_YggT"/>
    <property type="match status" value="1"/>
</dbReference>